<keyword evidence="3" id="KW-0560">Oxidoreductase</keyword>
<dbReference type="Pfam" id="PF13561">
    <property type="entry name" value="adh_short_C2"/>
    <property type="match status" value="1"/>
</dbReference>
<dbReference type="GO" id="GO:0016616">
    <property type="term" value="F:oxidoreductase activity, acting on the CH-OH group of donors, NAD or NADP as acceptor"/>
    <property type="evidence" value="ECO:0007669"/>
    <property type="project" value="UniProtKB-ARBA"/>
</dbReference>
<sequence>MLSRSEASEAANALAKEFGVKAKSYQCDVGVEQKVDETFAQIVKDFGEVAGVVANAGVSVPKPAFEQNEESFDYIMKINVLGSFNIAKAAAKKWVETGYKKGSIVVISSMSSQIYNVQGPAEPLRQVFYNASKAAVSSVAKGLAAEWIEHGIRVNIASPGFIKTDQTQGMDPKILNAQSGLVPMKRFSEPSEQASPVVFLLSDLASYMTGSEVFVDGGFLIY</sequence>
<keyword evidence="2" id="KW-0521">NADP</keyword>
<evidence type="ECO:0000313" key="4">
    <source>
        <dbReference type="EMBL" id="TIA84818.1"/>
    </source>
</evidence>
<dbReference type="AlphaFoldDB" id="A0A4T0FA25"/>
<dbReference type="SUPFAM" id="SSF51735">
    <property type="entry name" value="NAD(P)-binding Rossmann-fold domains"/>
    <property type="match status" value="1"/>
</dbReference>
<name>A0A4T0FA25_9BASI</name>
<dbReference type="PANTHER" id="PTHR43008:SF6">
    <property type="entry name" value="NADP-DEPENDENT MANNITOL DEHYDROGENASE"/>
    <property type="match status" value="1"/>
</dbReference>
<dbReference type="Gene3D" id="3.40.50.720">
    <property type="entry name" value="NAD(P)-binding Rossmann-like Domain"/>
    <property type="match status" value="1"/>
</dbReference>
<dbReference type="PRINTS" id="PR00081">
    <property type="entry name" value="GDHRDH"/>
</dbReference>
<comment type="similarity">
    <text evidence="1">Belongs to the short-chain dehydrogenases/reductases (SDR) family.</text>
</comment>
<evidence type="ECO:0000313" key="5">
    <source>
        <dbReference type="Proteomes" id="UP000310189"/>
    </source>
</evidence>
<dbReference type="InterPro" id="IPR020904">
    <property type="entry name" value="Sc_DH/Rdtase_CS"/>
</dbReference>
<dbReference type="PRINTS" id="PR00080">
    <property type="entry name" value="SDRFAMILY"/>
</dbReference>
<dbReference type="PROSITE" id="PS00061">
    <property type="entry name" value="ADH_SHORT"/>
    <property type="match status" value="1"/>
</dbReference>
<dbReference type="OrthoDB" id="1888931at2759"/>
<dbReference type="EMBL" id="SPNW01000144">
    <property type="protein sequence ID" value="TIA84818.1"/>
    <property type="molecule type" value="Genomic_DNA"/>
</dbReference>
<keyword evidence="5" id="KW-1185">Reference proteome</keyword>
<evidence type="ECO:0000256" key="3">
    <source>
        <dbReference type="ARBA" id="ARBA00023002"/>
    </source>
</evidence>
<accession>A0A4T0FA25</accession>
<dbReference type="GO" id="GO:0050664">
    <property type="term" value="F:oxidoreductase activity, acting on NAD(P)H, oxygen as acceptor"/>
    <property type="evidence" value="ECO:0007669"/>
    <property type="project" value="TreeGrafter"/>
</dbReference>
<evidence type="ECO:0008006" key="6">
    <source>
        <dbReference type="Google" id="ProtNLM"/>
    </source>
</evidence>
<protein>
    <recommendedName>
        <fullName evidence="6">NADP-dependent mannitol dehydrogenase</fullName>
    </recommendedName>
</protein>
<proteinExistence type="inferred from homology"/>
<gene>
    <name evidence="4" type="ORF">E3P99_04118</name>
</gene>
<dbReference type="InterPro" id="IPR002347">
    <property type="entry name" value="SDR_fam"/>
</dbReference>
<dbReference type="Proteomes" id="UP000310189">
    <property type="component" value="Unassembled WGS sequence"/>
</dbReference>
<evidence type="ECO:0000256" key="2">
    <source>
        <dbReference type="ARBA" id="ARBA00022857"/>
    </source>
</evidence>
<organism evidence="4 5">
    <name type="scientific">Wallemia hederae</name>
    <dbReference type="NCBI Taxonomy" id="1540922"/>
    <lineage>
        <taxon>Eukaryota</taxon>
        <taxon>Fungi</taxon>
        <taxon>Dikarya</taxon>
        <taxon>Basidiomycota</taxon>
        <taxon>Wallemiomycotina</taxon>
        <taxon>Wallemiomycetes</taxon>
        <taxon>Wallemiales</taxon>
        <taxon>Wallemiaceae</taxon>
        <taxon>Wallemia</taxon>
    </lineage>
</organism>
<reference evidence="4 5" key="1">
    <citation type="submission" date="2019-03" db="EMBL/GenBank/DDBJ databases">
        <title>Sequencing 23 genomes of Wallemia ichthyophaga.</title>
        <authorList>
            <person name="Gostincar C."/>
        </authorList>
    </citation>
    <scope>NUCLEOTIDE SEQUENCE [LARGE SCALE GENOMIC DNA]</scope>
    <source>
        <strain evidence="4 5">EXF-5753</strain>
    </source>
</reference>
<comment type="caution">
    <text evidence="4">The sequence shown here is derived from an EMBL/GenBank/DDBJ whole genome shotgun (WGS) entry which is preliminary data.</text>
</comment>
<dbReference type="PANTHER" id="PTHR43008">
    <property type="entry name" value="BENZIL REDUCTASE"/>
    <property type="match status" value="1"/>
</dbReference>
<evidence type="ECO:0000256" key="1">
    <source>
        <dbReference type="ARBA" id="ARBA00006484"/>
    </source>
</evidence>
<dbReference type="InterPro" id="IPR036291">
    <property type="entry name" value="NAD(P)-bd_dom_sf"/>
</dbReference>